<feature type="domain" description="Outer membrane protein beta-barrel" evidence="2">
    <location>
        <begin position="18"/>
        <end position="172"/>
    </location>
</feature>
<evidence type="ECO:0000313" key="4">
    <source>
        <dbReference type="Proteomes" id="UP001464555"/>
    </source>
</evidence>
<evidence type="ECO:0000313" key="3">
    <source>
        <dbReference type="EMBL" id="MEL1242643.1"/>
    </source>
</evidence>
<dbReference type="Proteomes" id="UP001464555">
    <property type="component" value="Unassembled WGS sequence"/>
</dbReference>
<dbReference type="InterPro" id="IPR025665">
    <property type="entry name" value="Beta-barrel_OMP_2"/>
</dbReference>
<feature type="signal peptide" evidence="1">
    <location>
        <begin position="1"/>
        <end position="19"/>
    </location>
</feature>
<dbReference type="EMBL" id="JBBYHR010000001">
    <property type="protein sequence ID" value="MEL1242643.1"/>
    <property type="molecule type" value="Genomic_DNA"/>
</dbReference>
<name>A0ABU9HR59_9FLAO</name>
<sequence>MKKIIFSLLAIAGCITTNAQSKGNFEFGLNTGLNFSTSTSSDYGSMDTNYSYNFAGSAEYFFSESWGIKAKLTYDRKGWDNDLIDDELGRTYTTDINADYLTIPVMASWHFGRTNNWYLNFGGYVGFLMSAKETRFDTDIKHVFNTTDAGLALGLGVKIPVSDFIKIFIEYQEQAGVIDVFKNNDYDPVLNSRSAINVGINFLL</sequence>
<dbReference type="Gene3D" id="2.40.160.20">
    <property type="match status" value="1"/>
</dbReference>
<proteinExistence type="predicted"/>
<dbReference type="InterPro" id="IPR011250">
    <property type="entry name" value="OMP/PagP_B-barrel"/>
</dbReference>
<comment type="caution">
    <text evidence="3">The sequence shown here is derived from an EMBL/GenBank/DDBJ whole genome shotgun (WGS) entry which is preliminary data.</text>
</comment>
<dbReference type="SUPFAM" id="SSF56925">
    <property type="entry name" value="OMPA-like"/>
    <property type="match status" value="1"/>
</dbReference>
<dbReference type="Pfam" id="PF13568">
    <property type="entry name" value="OMP_b-brl_2"/>
    <property type="match status" value="1"/>
</dbReference>
<keyword evidence="1" id="KW-0732">Signal</keyword>
<evidence type="ECO:0000259" key="2">
    <source>
        <dbReference type="Pfam" id="PF13568"/>
    </source>
</evidence>
<feature type="chain" id="PRO_5045531174" evidence="1">
    <location>
        <begin position="20"/>
        <end position="204"/>
    </location>
</feature>
<keyword evidence="4" id="KW-1185">Reference proteome</keyword>
<organism evidence="3 4">
    <name type="scientific">Flavobacterium arundinis</name>
    <dbReference type="NCBI Taxonomy" id="3139143"/>
    <lineage>
        <taxon>Bacteria</taxon>
        <taxon>Pseudomonadati</taxon>
        <taxon>Bacteroidota</taxon>
        <taxon>Flavobacteriia</taxon>
        <taxon>Flavobacteriales</taxon>
        <taxon>Flavobacteriaceae</taxon>
        <taxon>Flavobacterium</taxon>
    </lineage>
</organism>
<evidence type="ECO:0000256" key="1">
    <source>
        <dbReference type="SAM" id="SignalP"/>
    </source>
</evidence>
<reference evidence="3 4" key="1">
    <citation type="submission" date="2024-04" db="EMBL/GenBank/DDBJ databases">
        <title>Flavobacterium sp. DGU11 16S ribosomal RNA gene Genome sequencing and assembly.</title>
        <authorList>
            <person name="Park S."/>
        </authorList>
    </citation>
    <scope>NUCLEOTIDE SEQUENCE [LARGE SCALE GENOMIC DNA]</scope>
    <source>
        <strain evidence="3 4">DGU11</strain>
    </source>
</reference>
<protein>
    <submittedName>
        <fullName evidence="3">Porin family protein</fullName>
    </submittedName>
</protein>
<gene>
    <name evidence="3" type="ORF">AAEO56_00100</name>
</gene>
<dbReference type="RefSeq" id="WP_341694969.1">
    <property type="nucleotide sequence ID" value="NZ_JBBYHR010000001.1"/>
</dbReference>
<accession>A0ABU9HR59</accession>